<dbReference type="SUPFAM" id="SSF46785">
    <property type="entry name" value="Winged helix' DNA-binding domain"/>
    <property type="match status" value="1"/>
</dbReference>
<dbReference type="PROSITE" id="PS50042">
    <property type="entry name" value="CNMP_BINDING_3"/>
    <property type="match status" value="1"/>
</dbReference>
<protein>
    <recommendedName>
        <fullName evidence="1">Cyclic nucleotide-binding domain-containing protein</fullName>
    </recommendedName>
</protein>
<dbReference type="KEGG" id="pyt:PKF023_13440"/>
<dbReference type="CDD" id="cd00038">
    <property type="entry name" value="CAP_ED"/>
    <property type="match status" value="1"/>
</dbReference>
<gene>
    <name evidence="2" type="ORF">PKF023_13440</name>
</gene>
<dbReference type="AlphaFoldDB" id="A0A9C7CB71"/>
<dbReference type="Proteomes" id="UP001211097">
    <property type="component" value="Chromosome"/>
</dbReference>
<dbReference type="Pfam" id="PF00027">
    <property type="entry name" value="cNMP_binding"/>
    <property type="match status" value="1"/>
</dbReference>
<dbReference type="SUPFAM" id="SSF51206">
    <property type="entry name" value="cAMP-binding domain-like"/>
    <property type="match status" value="1"/>
</dbReference>
<dbReference type="Gene3D" id="2.60.120.10">
    <property type="entry name" value="Jelly Rolls"/>
    <property type="match status" value="1"/>
</dbReference>
<dbReference type="EMBL" id="AP026973">
    <property type="protein sequence ID" value="BDT77541.1"/>
    <property type="molecule type" value="Genomic_DNA"/>
</dbReference>
<evidence type="ECO:0000259" key="1">
    <source>
        <dbReference type="PROSITE" id="PS50042"/>
    </source>
</evidence>
<organism evidence="2">
    <name type="scientific">Polynucleobacter yangtzensis</name>
    <dbReference type="NCBI Taxonomy" id="1743159"/>
    <lineage>
        <taxon>Bacteria</taxon>
        <taxon>Pseudomonadati</taxon>
        <taxon>Pseudomonadota</taxon>
        <taxon>Betaproteobacteria</taxon>
        <taxon>Burkholderiales</taxon>
        <taxon>Burkholderiaceae</taxon>
        <taxon>Polynucleobacter</taxon>
    </lineage>
</organism>
<sequence>MDIYIPEPLKELLPPPLLEQCNVHAFNKGDYLFHLGKKPEYMFFIVSGEAVLSRTSGHGETTTLQRCKGGFLSEASLLTDVYHCDAVATHTGTAIALPINAFRDSLKKEDFSLKWVKLLSREIMRLRTQSERLGLKDIRSKLIHLIETEGKDRMLALQSDYKSLASELGITHEALYRAISKMESDGLIDKTSNSLRLINKAAKS</sequence>
<dbReference type="InterPro" id="IPR036390">
    <property type="entry name" value="WH_DNA-bd_sf"/>
</dbReference>
<dbReference type="InterPro" id="IPR018490">
    <property type="entry name" value="cNMP-bd_dom_sf"/>
</dbReference>
<name>A0A9C7CB71_9BURK</name>
<dbReference type="RefSeq" id="WP_281741930.1">
    <property type="nucleotide sequence ID" value="NZ_AP026973.1"/>
</dbReference>
<evidence type="ECO:0000313" key="2">
    <source>
        <dbReference type="EMBL" id="BDT77541.1"/>
    </source>
</evidence>
<accession>A0A9C7CB71</accession>
<dbReference type="InterPro" id="IPR000595">
    <property type="entry name" value="cNMP-bd_dom"/>
</dbReference>
<feature type="domain" description="Cyclic nucleotide-binding" evidence="1">
    <location>
        <begin position="26"/>
        <end position="80"/>
    </location>
</feature>
<proteinExistence type="predicted"/>
<reference evidence="2" key="1">
    <citation type="submission" date="2022-11" db="EMBL/GenBank/DDBJ databases">
        <title>Complete Genome Sequences of three Polynucleobacter sp. Subcluster PnecC Strains KF022, KF023, and KF032 Isolated from a Shallow Eutrophic Lake in Japan.</title>
        <authorList>
            <person name="Ogata Y."/>
            <person name="Watanabe K."/>
            <person name="Takemine S."/>
            <person name="Shindo C."/>
            <person name="Kurokawa R."/>
            <person name="Suda W."/>
        </authorList>
    </citation>
    <scope>NUCLEOTIDE SEQUENCE</scope>
    <source>
        <strain evidence="2">KF023</strain>
    </source>
</reference>
<dbReference type="InterPro" id="IPR014710">
    <property type="entry name" value="RmlC-like_jellyroll"/>
</dbReference>